<dbReference type="Proteomes" id="UP000664654">
    <property type="component" value="Unassembled WGS sequence"/>
</dbReference>
<evidence type="ECO:0000313" key="6">
    <source>
        <dbReference type="Proteomes" id="UP000664654"/>
    </source>
</evidence>
<evidence type="ECO:0000256" key="1">
    <source>
        <dbReference type="ARBA" id="ARBA00023015"/>
    </source>
</evidence>
<proteinExistence type="predicted"/>
<dbReference type="GO" id="GO:0003677">
    <property type="term" value="F:DNA binding"/>
    <property type="evidence" value="ECO:0007669"/>
    <property type="project" value="UniProtKB-KW"/>
</dbReference>
<gene>
    <name evidence="5" type="ORF">J0A66_06985</name>
</gene>
<dbReference type="EMBL" id="JAFKCV010000003">
    <property type="protein sequence ID" value="MBN7824966.1"/>
    <property type="molecule type" value="Genomic_DNA"/>
</dbReference>
<dbReference type="PROSITE" id="PS51118">
    <property type="entry name" value="HTH_HXLR"/>
    <property type="match status" value="1"/>
</dbReference>
<dbReference type="PANTHER" id="PTHR33204">
    <property type="entry name" value="TRANSCRIPTIONAL REGULATOR, MARR FAMILY"/>
    <property type="match status" value="1"/>
</dbReference>
<name>A0A939DNE2_9ALTE</name>
<evidence type="ECO:0000313" key="5">
    <source>
        <dbReference type="EMBL" id="MBN7824966.1"/>
    </source>
</evidence>
<evidence type="ECO:0000256" key="3">
    <source>
        <dbReference type="ARBA" id="ARBA00023163"/>
    </source>
</evidence>
<dbReference type="SUPFAM" id="SSF46785">
    <property type="entry name" value="Winged helix' DNA-binding domain"/>
    <property type="match status" value="1"/>
</dbReference>
<keyword evidence="1" id="KW-0805">Transcription regulation</keyword>
<keyword evidence="2" id="KW-0238">DNA-binding</keyword>
<comment type="caution">
    <text evidence="5">The sequence shown here is derived from an EMBL/GenBank/DDBJ whole genome shotgun (WGS) entry which is preliminary data.</text>
</comment>
<evidence type="ECO:0000256" key="2">
    <source>
        <dbReference type="ARBA" id="ARBA00023125"/>
    </source>
</evidence>
<dbReference type="Pfam" id="PF01638">
    <property type="entry name" value="HxlR"/>
    <property type="match status" value="1"/>
</dbReference>
<dbReference type="InterPro" id="IPR002577">
    <property type="entry name" value="HTH_HxlR"/>
</dbReference>
<dbReference type="AlphaFoldDB" id="A0A939DNE2"/>
<protein>
    <submittedName>
        <fullName evidence="5">Helix-turn-helix transcriptional regulator</fullName>
    </submittedName>
</protein>
<sequence>MRNKTNQRNISTDCGVESALEVVGGKWKGVILYHLIPGIRRFNELRRLLPGVTQRMLTRQLRELEEDGMVDRQVYAQVPPKVEYRLTEKGATLAPILLKLKEWGDTHILKQ</sequence>
<keyword evidence="3" id="KW-0804">Transcription</keyword>
<dbReference type="InterPro" id="IPR036390">
    <property type="entry name" value="WH_DNA-bd_sf"/>
</dbReference>
<feature type="domain" description="HTH hxlR-type" evidence="4">
    <location>
        <begin position="14"/>
        <end position="111"/>
    </location>
</feature>
<evidence type="ECO:0000259" key="4">
    <source>
        <dbReference type="PROSITE" id="PS51118"/>
    </source>
</evidence>
<dbReference type="PANTHER" id="PTHR33204:SF29">
    <property type="entry name" value="TRANSCRIPTIONAL REGULATOR"/>
    <property type="match status" value="1"/>
</dbReference>
<organism evidence="5 6">
    <name type="scientific">Bowmanella dokdonensis</name>
    <dbReference type="NCBI Taxonomy" id="751969"/>
    <lineage>
        <taxon>Bacteria</taxon>
        <taxon>Pseudomonadati</taxon>
        <taxon>Pseudomonadota</taxon>
        <taxon>Gammaproteobacteria</taxon>
        <taxon>Alteromonadales</taxon>
        <taxon>Alteromonadaceae</taxon>
        <taxon>Bowmanella</taxon>
    </lineage>
</organism>
<dbReference type="Gene3D" id="1.10.10.10">
    <property type="entry name" value="Winged helix-like DNA-binding domain superfamily/Winged helix DNA-binding domain"/>
    <property type="match status" value="1"/>
</dbReference>
<dbReference type="InterPro" id="IPR036388">
    <property type="entry name" value="WH-like_DNA-bd_sf"/>
</dbReference>
<accession>A0A939DNE2</accession>
<reference evidence="5" key="1">
    <citation type="submission" date="2021-03" db="EMBL/GenBank/DDBJ databases">
        <title>novel species isolated from a fishpond in China.</title>
        <authorList>
            <person name="Lu H."/>
            <person name="Cai Z."/>
        </authorList>
    </citation>
    <scope>NUCLEOTIDE SEQUENCE</scope>
    <source>
        <strain evidence="5">JCM 30855</strain>
    </source>
</reference>
<keyword evidence="6" id="KW-1185">Reference proteome</keyword>